<gene>
    <name evidence="10" type="ORF">EZJ58_3396</name>
</gene>
<comment type="caution">
    <text evidence="10">The sequence shown here is derived from an EMBL/GenBank/DDBJ whole genome shotgun (WGS) entry which is preliminary data.</text>
</comment>
<evidence type="ECO:0000256" key="5">
    <source>
        <dbReference type="ARBA" id="ARBA00022692"/>
    </source>
</evidence>
<evidence type="ECO:0000313" key="10">
    <source>
        <dbReference type="EMBL" id="TCL05222.1"/>
    </source>
</evidence>
<keyword evidence="11" id="KW-1185">Reference proteome</keyword>
<dbReference type="SUPFAM" id="SSF161098">
    <property type="entry name" value="MetI-like"/>
    <property type="match status" value="1"/>
</dbReference>
<evidence type="ECO:0000256" key="4">
    <source>
        <dbReference type="ARBA" id="ARBA00022519"/>
    </source>
</evidence>
<comment type="subcellular location">
    <subcellularLocation>
        <location evidence="1">Cell inner membrane</location>
        <topology evidence="1">Multi-pass membrane protein</topology>
    </subcellularLocation>
    <subcellularLocation>
        <location evidence="8">Cell membrane</location>
        <topology evidence="8">Multi-pass membrane protein</topology>
    </subcellularLocation>
</comment>
<dbReference type="EMBL" id="SJOI01000001">
    <property type="protein sequence ID" value="TCL05222.1"/>
    <property type="molecule type" value="Genomic_DNA"/>
</dbReference>
<dbReference type="PANTHER" id="PTHR43386">
    <property type="entry name" value="OLIGOPEPTIDE TRANSPORT SYSTEM PERMEASE PROTEIN APPC"/>
    <property type="match status" value="1"/>
</dbReference>
<evidence type="ECO:0000259" key="9">
    <source>
        <dbReference type="PROSITE" id="PS50928"/>
    </source>
</evidence>
<dbReference type="GO" id="GO:0005886">
    <property type="term" value="C:plasma membrane"/>
    <property type="evidence" value="ECO:0007669"/>
    <property type="project" value="UniProtKB-SubCell"/>
</dbReference>
<dbReference type="Gene3D" id="1.10.3720.10">
    <property type="entry name" value="MetI-like"/>
    <property type="match status" value="1"/>
</dbReference>
<feature type="transmembrane region" description="Helical" evidence="8">
    <location>
        <begin position="244"/>
        <end position="269"/>
    </location>
</feature>
<dbReference type="PROSITE" id="PS50928">
    <property type="entry name" value="ABC_TM1"/>
    <property type="match status" value="1"/>
</dbReference>
<protein>
    <submittedName>
        <fullName evidence="10">Peptide/nickel transport system permease protein</fullName>
    </submittedName>
</protein>
<dbReference type="InterPro" id="IPR000515">
    <property type="entry name" value="MetI-like"/>
</dbReference>
<dbReference type="GO" id="GO:0055085">
    <property type="term" value="P:transmembrane transport"/>
    <property type="evidence" value="ECO:0007669"/>
    <property type="project" value="InterPro"/>
</dbReference>
<dbReference type="Proteomes" id="UP000294555">
    <property type="component" value="Unassembled WGS sequence"/>
</dbReference>
<feature type="domain" description="ABC transmembrane type-1" evidence="9">
    <location>
        <begin position="77"/>
        <end position="266"/>
    </location>
</feature>
<keyword evidence="5 8" id="KW-0812">Transmembrane</keyword>
<name>A0A4R1NCT1_9GAMM</name>
<evidence type="ECO:0000256" key="7">
    <source>
        <dbReference type="ARBA" id="ARBA00023136"/>
    </source>
</evidence>
<feature type="transmembrane region" description="Helical" evidence="8">
    <location>
        <begin position="127"/>
        <end position="148"/>
    </location>
</feature>
<dbReference type="CDD" id="cd06261">
    <property type="entry name" value="TM_PBP2"/>
    <property type="match status" value="1"/>
</dbReference>
<keyword evidence="6 8" id="KW-1133">Transmembrane helix</keyword>
<keyword evidence="4" id="KW-0997">Cell inner membrane</keyword>
<evidence type="ECO:0000256" key="6">
    <source>
        <dbReference type="ARBA" id="ARBA00022989"/>
    </source>
</evidence>
<evidence type="ECO:0000313" key="11">
    <source>
        <dbReference type="Proteomes" id="UP000294555"/>
    </source>
</evidence>
<organism evidence="10 11">
    <name type="scientific">Sodalis ligni</name>
    <dbReference type="NCBI Taxonomy" id="2697027"/>
    <lineage>
        <taxon>Bacteria</taxon>
        <taxon>Pseudomonadati</taxon>
        <taxon>Pseudomonadota</taxon>
        <taxon>Gammaproteobacteria</taxon>
        <taxon>Enterobacterales</taxon>
        <taxon>Bruguierivoracaceae</taxon>
        <taxon>Sodalis</taxon>
    </lineage>
</organism>
<dbReference type="RefSeq" id="WP_132923947.1">
    <property type="nucleotide sequence ID" value="NZ_CP075169.1"/>
</dbReference>
<evidence type="ECO:0000256" key="3">
    <source>
        <dbReference type="ARBA" id="ARBA00022475"/>
    </source>
</evidence>
<keyword evidence="3" id="KW-1003">Cell membrane</keyword>
<dbReference type="PANTHER" id="PTHR43386:SF1">
    <property type="entry name" value="D,D-DIPEPTIDE TRANSPORT SYSTEM PERMEASE PROTEIN DDPC-RELATED"/>
    <property type="match status" value="1"/>
</dbReference>
<evidence type="ECO:0000256" key="1">
    <source>
        <dbReference type="ARBA" id="ARBA00004429"/>
    </source>
</evidence>
<feature type="transmembrane region" description="Helical" evidence="8">
    <location>
        <begin position="191"/>
        <end position="212"/>
    </location>
</feature>
<dbReference type="OrthoDB" id="9805884at2"/>
<feature type="transmembrane region" description="Helical" evidence="8">
    <location>
        <begin position="83"/>
        <end position="107"/>
    </location>
</feature>
<accession>A0A4R1NCT1</accession>
<evidence type="ECO:0000256" key="2">
    <source>
        <dbReference type="ARBA" id="ARBA00022448"/>
    </source>
</evidence>
<dbReference type="Pfam" id="PF00528">
    <property type="entry name" value="BPD_transp_1"/>
    <property type="match status" value="1"/>
</dbReference>
<keyword evidence="2 8" id="KW-0813">Transport</keyword>
<reference evidence="10 11" key="1">
    <citation type="submission" date="2019-02" db="EMBL/GenBank/DDBJ databases">
        <title>Investigation of anaerobic lignin degradation for improved lignocellulosic biofuels.</title>
        <authorList>
            <person name="Deangelis K."/>
        </authorList>
    </citation>
    <scope>NUCLEOTIDE SEQUENCE [LARGE SCALE GENOMIC DNA]</scope>
    <source>
        <strain evidence="10 11">159R</strain>
    </source>
</reference>
<evidence type="ECO:0000256" key="8">
    <source>
        <dbReference type="RuleBase" id="RU363032"/>
    </source>
</evidence>
<dbReference type="AlphaFoldDB" id="A0A4R1NCT1"/>
<comment type="similarity">
    <text evidence="8">Belongs to the binding-protein-dependent transport system permease family.</text>
</comment>
<proteinExistence type="inferred from homology"/>
<keyword evidence="7 8" id="KW-0472">Membrane</keyword>
<dbReference type="InterPro" id="IPR050366">
    <property type="entry name" value="BP-dependent_transpt_permease"/>
</dbReference>
<dbReference type="InterPro" id="IPR035906">
    <property type="entry name" value="MetI-like_sf"/>
</dbReference>
<sequence>MRSRRFLQRLADSASAQCGLILLLLILFGAVSASYFFPGDPRDMVGSPTMWPGSDPRFPLGTDMMGRDMLSGLLYGARTSLMIGLFATALSVVLGIIIGVIAGYFGASWVDDVLMRLTEVFLTMPRLLFAIAMVMVLGPSTFSISLALGTTSWPQIARLVRGEALRVRELEFVRAATTIGLGHFRIIVRHVLPNSIAPVMVASSVLVAQVILSEASLSFLGLGDPSVVTWGGMVGSGREVLRTAWYMTALPGLAIFLTVMAFMLIGNGLNDVFNPRLHKARKTPVTITGRGDANEPS</sequence>